<organism evidence="1 2">
    <name type="scientific">Theileria parva</name>
    <name type="common">East coast fever infection agent</name>
    <dbReference type="NCBI Taxonomy" id="5875"/>
    <lineage>
        <taxon>Eukaryota</taxon>
        <taxon>Sar</taxon>
        <taxon>Alveolata</taxon>
        <taxon>Apicomplexa</taxon>
        <taxon>Aconoidasida</taxon>
        <taxon>Piroplasmida</taxon>
        <taxon>Theileriidae</taxon>
        <taxon>Theileria</taxon>
    </lineage>
</organism>
<keyword evidence="2" id="KW-1185">Reference proteome</keyword>
<dbReference type="Proteomes" id="UP000001949">
    <property type="component" value="Unassembled WGS sequence"/>
</dbReference>
<dbReference type="EMBL" id="AAGK01000005">
    <property type="protein sequence ID" value="EAN31221.1"/>
    <property type="molecule type" value="Genomic_DNA"/>
</dbReference>
<name>Q4MZP0_THEPA</name>
<gene>
    <name evidence="1" type="ordered locus">TP03_0477</name>
</gene>
<accession>Q4MZP0</accession>
<dbReference type="AlphaFoldDB" id="Q4MZP0"/>
<dbReference type="InParanoid" id="Q4MZP0"/>
<dbReference type="KEGG" id="tpv:TP03_0477"/>
<sequence length="232" mass="27350">MVRKEYEHKAKLVNGLPVLYCKFGKNKPWVNITSTRPSITLFTFTDSDNITHSISECDITLNELVIKIVFKFDVTQISFANQIIWRFCECFWSGYPRFILFDLVKNKFKLVFDHGIERRLETKFTVVGRECGGVVDIAKYETRAGSDFLIFTIKDKLSLVRQGDEVIWERLPHEPHPYKMLIDVETEERILLCDDRFFVCRRENGVITRDSHTFTPLLKEMLSNFERHLNKN</sequence>
<dbReference type="GeneID" id="3499982"/>
<comment type="caution">
    <text evidence="1">The sequence shown here is derived from an EMBL/GenBank/DDBJ whole genome shotgun (WGS) entry which is preliminary data.</text>
</comment>
<dbReference type="VEuPathDB" id="PiroplasmaDB:TpMuguga_03g00477"/>
<evidence type="ECO:0000313" key="2">
    <source>
        <dbReference type="Proteomes" id="UP000001949"/>
    </source>
</evidence>
<evidence type="ECO:0000313" key="1">
    <source>
        <dbReference type="EMBL" id="EAN31221.1"/>
    </source>
</evidence>
<reference evidence="1 2" key="1">
    <citation type="journal article" date="2005" name="Science">
        <title>Genome sequence of Theileria parva, a bovine pathogen that transforms lymphocytes.</title>
        <authorList>
            <person name="Gardner M.J."/>
            <person name="Bishop R."/>
            <person name="Shah T."/>
            <person name="de Villiers E.P."/>
            <person name="Carlton J.M."/>
            <person name="Hall N."/>
            <person name="Ren Q."/>
            <person name="Paulsen I.T."/>
            <person name="Pain A."/>
            <person name="Berriman M."/>
            <person name="Wilson R.J.M."/>
            <person name="Sato S."/>
            <person name="Ralph S.A."/>
            <person name="Mann D.J."/>
            <person name="Xiong Z."/>
            <person name="Shallom S.J."/>
            <person name="Weidman J."/>
            <person name="Jiang L."/>
            <person name="Lynn J."/>
            <person name="Weaver B."/>
            <person name="Shoaibi A."/>
            <person name="Domingo A.R."/>
            <person name="Wasawo D."/>
            <person name="Crabtree J."/>
            <person name="Wortman J.R."/>
            <person name="Haas B."/>
            <person name="Angiuoli S.V."/>
            <person name="Creasy T.H."/>
            <person name="Lu C."/>
            <person name="Suh B."/>
            <person name="Silva J.C."/>
            <person name="Utterback T.R."/>
            <person name="Feldblyum T.V."/>
            <person name="Pertea M."/>
            <person name="Allen J."/>
            <person name="Nierman W.C."/>
            <person name="Taracha E.L.N."/>
            <person name="Salzberg S.L."/>
            <person name="White O.R."/>
            <person name="Fitzhugh H.A."/>
            <person name="Morzaria S."/>
            <person name="Venter J.C."/>
            <person name="Fraser C.M."/>
            <person name="Nene V."/>
        </authorList>
    </citation>
    <scope>NUCLEOTIDE SEQUENCE [LARGE SCALE GENOMIC DNA]</scope>
    <source>
        <strain evidence="1 2">Muguga</strain>
    </source>
</reference>
<proteinExistence type="predicted"/>
<dbReference type="RefSeq" id="XP_763504.1">
    <property type="nucleotide sequence ID" value="XM_758411.1"/>
</dbReference>
<protein>
    <submittedName>
        <fullName evidence="1">Uncharacterized protein</fullName>
    </submittedName>
</protein>